<name>A0A1K0FWH7_9BASI</name>
<sequence>MVRGNELSPSQRASIIAMHDTGLPIRQIAELSGVSKTAVHKTIHNFKVCCSQTRQLSRLATSLDAHGLVAGKTLEKTSTTWFRHSVPAISASRYGPALHTTLKPRWLCSHWLQGRSDRGWVINEILPRTSQLSGIAIGSLTARSGML</sequence>
<reference evidence="2" key="1">
    <citation type="submission" date="2016-04" db="EMBL/GenBank/DDBJ databases">
        <authorList>
            <person name="Guldener U."/>
            <person name="Guldener U."/>
        </authorList>
    </citation>
    <scope>NUCLEOTIDE SEQUENCE [LARGE SCALE GENOMIC DNA]</scope>
    <source>
        <strain evidence="2">UB2112</strain>
    </source>
</reference>
<dbReference type="Pfam" id="PF13384">
    <property type="entry name" value="HTH_23"/>
    <property type="match status" value="1"/>
</dbReference>
<accession>A0A1K0FWH7</accession>
<dbReference type="EMBL" id="LT558118">
    <property type="protein sequence ID" value="SAM66910.1"/>
    <property type="molecule type" value="Genomic_DNA"/>
</dbReference>
<dbReference type="InterPro" id="IPR036388">
    <property type="entry name" value="WH-like_DNA-bd_sf"/>
</dbReference>
<dbReference type="Gene3D" id="1.10.10.10">
    <property type="entry name" value="Winged helix-like DNA-binding domain superfamily/Winged helix DNA-binding domain"/>
    <property type="match status" value="1"/>
</dbReference>
<dbReference type="Proteomes" id="UP000179920">
    <property type="component" value="Chromosome II"/>
</dbReference>
<organism evidence="1 2">
    <name type="scientific">Ustilago bromivora</name>
    <dbReference type="NCBI Taxonomy" id="307758"/>
    <lineage>
        <taxon>Eukaryota</taxon>
        <taxon>Fungi</taxon>
        <taxon>Dikarya</taxon>
        <taxon>Basidiomycota</taxon>
        <taxon>Ustilaginomycotina</taxon>
        <taxon>Ustilaginomycetes</taxon>
        <taxon>Ustilaginales</taxon>
        <taxon>Ustilaginaceae</taxon>
        <taxon>Ustilago</taxon>
    </lineage>
</organism>
<evidence type="ECO:0000313" key="2">
    <source>
        <dbReference type="Proteomes" id="UP000179920"/>
    </source>
</evidence>
<dbReference type="SUPFAM" id="SSF46689">
    <property type="entry name" value="Homeodomain-like"/>
    <property type="match status" value="1"/>
</dbReference>
<protein>
    <submittedName>
        <fullName evidence="1">Uncharacterized protein</fullName>
    </submittedName>
</protein>
<evidence type="ECO:0000313" key="1">
    <source>
        <dbReference type="EMBL" id="SAM66910.1"/>
    </source>
</evidence>
<dbReference type="AlphaFoldDB" id="A0A1K0FWH7"/>
<dbReference type="InterPro" id="IPR009057">
    <property type="entry name" value="Homeodomain-like_sf"/>
</dbReference>
<proteinExistence type="predicted"/>
<gene>
    <name evidence="1" type="ORF">UBRO_20444</name>
</gene>